<reference evidence="4 5" key="1">
    <citation type="journal article" date="2011" name="Environ. Microbiol.">
        <title>Genome of alkaliphilic Bacillus pseudofirmus OF4 reveals adaptations that support the ability to grow in an external pH range from 7.5 to 11.4.</title>
        <authorList>
            <person name="Janto B."/>
            <person name="Ahmed A."/>
            <person name="Ito M."/>
            <person name="Liu J."/>
            <person name="Hicks D.B."/>
            <person name="Pagni S."/>
            <person name="Fackelmayer O.J."/>
            <person name="Smith T.A."/>
            <person name="Earl J."/>
            <person name="Elbourne L.D."/>
            <person name="Hassan K."/>
            <person name="Paulsen I.T."/>
            <person name="Kolsto A.B."/>
            <person name="Tourasse N.J."/>
            <person name="Ehrlich G.D."/>
            <person name="Boissy R."/>
            <person name="Ivey D.M."/>
            <person name="Li G."/>
            <person name="Xue Y."/>
            <person name="Ma Y."/>
            <person name="Hu F.Z."/>
            <person name="Krulwich T.A."/>
        </authorList>
    </citation>
    <scope>NUCLEOTIDE SEQUENCE [LARGE SCALE GENOMIC DNA]</scope>
    <source>
        <strain evidence="5">ATCC BAA-2126 / JCM 17055 / OF4</strain>
    </source>
</reference>
<evidence type="ECO:0000313" key="5">
    <source>
        <dbReference type="Proteomes" id="UP000001544"/>
    </source>
</evidence>
<dbReference type="InterPro" id="IPR013974">
    <property type="entry name" value="SAF"/>
</dbReference>
<keyword evidence="2" id="KW-0812">Transmembrane</keyword>
<protein>
    <submittedName>
        <fullName evidence="4">SAF domain protein</fullName>
    </submittedName>
</protein>
<evidence type="ECO:0000313" key="4">
    <source>
        <dbReference type="EMBL" id="ADC52216.1"/>
    </source>
</evidence>
<evidence type="ECO:0000259" key="3">
    <source>
        <dbReference type="SMART" id="SM00858"/>
    </source>
</evidence>
<dbReference type="AlphaFoldDB" id="D3G1J0"/>
<proteinExistence type="predicted"/>
<feature type="compositionally biased region" description="Basic and acidic residues" evidence="1">
    <location>
        <begin position="265"/>
        <end position="285"/>
    </location>
</feature>
<feature type="region of interest" description="Disordered" evidence="1">
    <location>
        <begin position="258"/>
        <end position="307"/>
    </location>
</feature>
<dbReference type="Proteomes" id="UP000001544">
    <property type="component" value="Plasmid pBpOF4-01"/>
</dbReference>
<evidence type="ECO:0000256" key="1">
    <source>
        <dbReference type="SAM" id="MobiDB-lite"/>
    </source>
</evidence>
<sequence>MKIRQRNKNLLYAGLIGALSIALISAGILYFMYKNMKESEELLIQQYEEELEEFQIWADQQVKAFTANRYIEAGETIEENDLREVLLSAETAAEDITHYDELLGSIAKVNLEPRTVLTDSILYFEERTPRDLRLAEYAFIDLPSRVEVGDFVDVRIQFPNGNDYVLLSKKKVKELNEDVVWYEMNEQELLTISSAIVDAYLENAIIYALAYVEPYVQDESVVTYPVKDNVLELIETSPNIVDRARNELEARNRQKLENQLEELESSEREKYQRESEKEQEARANRQQEVFEAVDTVNLDVDETNDEE</sequence>
<feature type="domain" description="SAF" evidence="3">
    <location>
        <begin position="62"/>
        <end position="123"/>
    </location>
</feature>
<keyword evidence="4" id="KW-0614">Plasmid</keyword>
<dbReference type="KEGG" id="bpf:BpOF4_21104"/>
<dbReference type="HOGENOM" id="CLU_063027_0_0_9"/>
<dbReference type="SMART" id="SM00858">
    <property type="entry name" value="SAF"/>
    <property type="match status" value="1"/>
</dbReference>
<dbReference type="EMBL" id="CP001879">
    <property type="protein sequence ID" value="ADC52216.1"/>
    <property type="molecule type" value="Genomic_DNA"/>
</dbReference>
<keyword evidence="2" id="KW-0472">Membrane</keyword>
<geneLocation type="plasmid" evidence="4 5">
    <name>pBpOF4-01</name>
</geneLocation>
<name>D3G1J0_ALKPO</name>
<gene>
    <name evidence="4" type="ordered locus">BpOF4_21104</name>
</gene>
<organism evidence="4 5">
    <name type="scientific">Alkalihalophilus pseudofirmus (strain ATCC BAA-2126 / JCM 17055 / OF4)</name>
    <name type="common">Bacillus pseudofirmus</name>
    <dbReference type="NCBI Taxonomy" id="398511"/>
    <lineage>
        <taxon>Bacteria</taxon>
        <taxon>Bacillati</taxon>
        <taxon>Bacillota</taxon>
        <taxon>Bacilli</taxon>
        <taxon>Bacillales</taxon>
        <taxon>Bacillaceae</taxon>
        <taxon>Alkalihalophilus</taxon>
    </lineage>
</organism>
<evidence type="ECO:0000256" key="2">
    <source>
        <dbReference type="SAM" id="Phobius"/>
    </source>
</evidence>
<keyword evidence="2" id="KW-1133">Transmembrane helix</keyword>
<dbReference type="eggNOG" id="COG3745">
    <property type="taxonomic scope" value="Bacteria"/>
</dbReference>
<dbReference type="CDD" id="cd11614">
    <property type="entry name" value="SAF_CpaB_FlgA_like"/>
    <property type="match status" value="1"/>
</dbReference>
<accession>D3G1J0</accession>
<dbReference type="RefSeq" id="WP_012961125.1">
    <property type="nucleotide sequence ID" value="NC_013792.1"/>
</dbReference>
<feature type="transmembrane region" description="Helical" evidence="2">
    <location>
        <begin position="12"/>
        <end position="33"/>
    </location>
</feature>
<keyword evidence="5" id="KW-1185">Reference proteome</keyword>